<accession>A0A0L8G251</accession>
<dbReference type="AlphaFoldDB" id="A0A0L8G251"/>
<dbReference type="KEGG" id="obi:106879890"/>
<name>A0A0L8G251_OCTBM</name>
<gene>
    <name evidence="1" type="ORF">OCBIM_22002473mg</name>
</gene>
<dbReference type="OrthoDB" id="10402631at2759"/>
<proteinExistence type="predicted"/>
<evidence type="ECO:0000313" key="1">
    <source>
        <dbReference type="EMBL" id="KOF70630.1"/>
    </source>
</evidence>
<evidence type="ECO:0008006" key="2">
    <source>
        <dbReference type="Google" id="ProtNLM"/>
    </source>
</evidence>
<protein>
    <recommendedName>
        <fullName evidence="2">Apple domain-containing protein</fullName>
    </recommendedName>
</protein>
<organism evidence="1">
    <name type="scientific">Octopus bimaculoides</name>
    <name type="common">California two-spotted octopus</name>
    <dbReference type="NCBI Taxonomy" id="37653"/>
    <lineage>
        <taxon>Eukaryota</taxon>
        <taxon>Metazoa</taxon>
        <taxon>Spiralia</taxon>
        <taxon>Lophotrochozoa</taxon>
        <taxon>Mollusca</taxon>
        <taxon>Cephalopoda</taxon>
        <taxon>Coleoidea</taxon>
        <taxon>Octopodiformes</taxon>
        <taxon>Octopoda</taxon>
        <taxon>Incirrata</taxon>
        <taxon>Octopodidae</taxon>
        <taxon>Octopus</taxon>
    </lineage>
</organism>
<sequence>MQDQYRSDGVAENIYFIISHQTFKPKRFDLQFKDFQRFKMYKLLHKLPTIFGLWLFLFQYDGDASMVAPITCPLKFISNMSMDDSHPMGSAGGNLTHCIKMCQMENLCQSFKADSLFKTCYFSTRPATSSRLIPANDSMVVTVEGSRDPLSYYLGYYMMGTYPRHCNFRSFAGRSFYYHSSSHSRGQTTKLIEQEDH</sequence>
<reference evidence="1" key="1">
    <citation type="submission" date="2015-07" db="EMBL/GenBank/DDBJ databases">
        <title>MeaNS - Measles Nucleotide Surveillance Program.</title>
        <authorList>
            <person name="Tran T."/>
            <person name="Druce J."/>
        </authorList>
    </citation>
    <scope>NUCLEOTIDE SEQUENCE</scope>
    <source>
        <strain evidence="1">UCB-OBI-ISO-001</strain>
        <tissue evidence="1">Gonad</tissue>
    </source>
</reference>
<dbReference type="EMBL" id="KQ424667">
    <property type="protein sequence ID" value="KOF70630.1"/>
    <property type="molecule type" value="Genomic_DNA"/>
</dbReference>